<evidence type="ECO:0000256" key="3">
    <source>
        <dbReference type="ARBA" id="ARBA00025768"/>
    </source>
</evidence>
<protein>
    <recommendedName>
        <fullName evidence="5">Ubiquitin-like domain-containing protein</fullName>
    </recommendedName>
</protein>
<dbReference type="Pfam" id="PF00240">
    <property type="entry name" value="ubiquitin"/>
    <property type="match status" value="1"/>
</dbReference>
<organism evidence="6 7">
    <name type="scientific">Blastocystis sp. subtype 1 (strain ATCC 50177 / NandII)</name>
    <dbReference type="NCBI Taxonomy" id="478820"/>
    <lineage>
        <taxon>Eukaryota</taxon>
        <taxon>Sar</taxon>
        <taxon>Stramenopiles</taxon>
        <taxon>Bigyra</taxon>
        <taxon>Opalozoa</taxon>
        <taxon>Opalinata</taxon>
        <taxon>Blastocystidae</taxon>
        <taxon>Blastocystis</taxon>
    </lineage>
</organism>
<keyword evidence="4" id="KW-0175">Coiled coil</keyword>
<dbReference type="OrthoDB" id="9972657at2759"/>
<reference evidence="6 7" key="1">
    <citation type="submission" date="2016-05" db="EMBL/GenBank/DDBJ databases">
        <title>Nuclear genome of Blastocystis sp. subtype 1 NandII.</title>
        <authorList>
            <person name="Gentekaki E."/>
            <person name="Curtis B."/>
            <person name="Stairs C."/>
            <person name="Eme L."/>
            <person name="Herman E."/>
            <person name="Klimes V."/>
            <person name="Arias M.C."/>
            <person name="Elias M."/>
            <person name="Hilliou F."/>
            <person name="Klute M."/>
            <person name="Malik S.-B."/>
            <person name="Pightling A."/>
            <person name="Rachubinski R."/>
            <person name="Salas D."/>
            <person name="Schlacht A."/>
            <person name="Suga H."/>
            <person name="Archibald J."/>
            <person name="Ball S.G."/>
            <person name="Clark G."/>
            <person name="Dacks J."/>
            <person name="Van Der Giezen M."/>
            <person name="Tsaousis A."/>
            <person name="Roger A."/>
        </authorList>
    </citation>
    <scope>NUCLEOTIDE SEQUENCE [LARGE SCALE GENOMIC DNA]</scope>
    <source>
        <strain evidence="7">ATCC 50177 / NandII</strain>
    </source>
</reference>
<evidence type="ECO:0000256" key="1">
    <source>
        <dbReference type="ARBA" id="ARBA00022741"/>
    </source>
</evidence>
<keyword evidence="7" id="KW-1185">Reference proteome</keyword>
<dbReference type="InterPro" id="IPR013641">
    <property type="entry name" value="KTI12/PSTK"/>
</dbReference>
<evidence type="ECO:0000256" key="2">
    <source>
        <dbReference type="ARBA" id="ARBA00022840"/>
    </source>
</evidence>
<evidence type="ECO:0000256" key="4">
    <source>
        <dbReference type="SAM" id="Coils"/>
    </source>
</evidence>
<comment type="caution">
    <text evidence="6">The sequence shown here is derived from an EMBL/GenBank/DDBJ whole genome shotgun (WGS) entry which is preliminary data.</text>
</comment>
<dbReference type="PANTHER" id="PTHR12435">
    <property type="match status" value="1"/>
</dbReference>
<evidence type="ECO:0000313" key="7">
    <source>
        <dbReference type="Proteomes" id="UP000078348"/>
    </source>
</evidence>
<dbReference type="AlphaFoldDB" id="A0A196SDP2"/>
<dbReference type="Proteomes" id="UP000078348">
    <property type="component" value="Unassembled WGS sequence"/>
</dbReference>
<sequence length="749" mass="84738">MRIRIVGSGNYSHVQLEYDVLRSTTVMMIKVQIMRSFGIEPSEQRLVFKDIELTNMECVLNCGIQSGETLGLSPAQHLLSISMCYGKETVKVDVKPTATITGLKNLLYSKSEKKIDCDKVIAVVNKEVVKNDAMVSSIPDVENQTMYFTYPTLRFHVHLFEDSVHTITKEYNSTVGSLRGDIATLCKEDPNLLVLEMGDDVVSDDDSEFLYQAPFIETNIIRSIAELIRRVRLLEQQEHKKEQFQEQRQQYMSKTHDIAKRNETLLEQLRIAQAAAAVKQEQQIDNLMGTLQMLQNRIQKIAPRFDEIAELRRNNQALQQRIDRLVEQNKDALLTPQVEASLTSLQSRIDELDRRLHYISSPAMAPHRSPPPLPTTKKEEVNAAAKREEVNSAEQVEEDKHFMPRLRKAFAAPKLPSFVLKAVMKKRNDNSADPVIFVLVFVSHPILSCRPLVVICGKPCSGKTTAAEKIASFIKAKGKDVTIINLESLKMDPKSAYGTAFDEKNTHEVIKTQVSRQLRSDNFVILDTMNFIKGYRYEMYCIARGCRSTRCVVWIDTPSSAIEAFNAEADHYSKEVLDDLSSRFEPPSPLTRWDTPLFRVCFVKEDEGAASPFQLGLNKQSIEKVSSYVEVPVEEIWDSLTAVKTQAKHLAINPPAEQLSSSDYIGFVNSLTDTIVKDIIHEQTINGGIAGSKLKVSGTSAFVVLYKRVTLLQLKNWRKQYLEIATKQHLSAEQVASSFVQFINTQLKE</sequence>
<name>A0A196SDP2_BLAHN</name>
<dbReference type="InterPro" id="IPR029071">
    <property type="entry name" value="Ubiquitin-like_domsf"/>
</dbReference>
<dbReference type="InterPro" id="IPR027417">
    <property type="entry name" value="P-loop_NTPase"/>
</dbReference>
<keyword evidence="2" id="KW-0067">ATP-binding</keyword>
<dbReference type="Gene3D" id="3.10.20.90">
    <property type="entry name" value="Phosphatidylinositol 3-kinase Catalytic Subunit, Chain A, domain 1"/>
    <property type="match status" value="1"/>
</dbReference>
<dbReference type="SUPFAM" id="SSF52540">
    <property type="entry name" value="P-loop containing nucleoside triphosphate hydrolases"/>
    <property type="match status" value="1"/>
</dbReference>
<dbReference type="Pfam" id="PF08433">
    <property type="entry name" value="KTI12"/>
    <property type="match status" value="1"/>
</dbReference>
<dbReference type="PROSITE" id="PS50053">
    <property type="entry name" value="UBIQUITIN_2"/>
    <property type="match status" value="1"/>
</dbReference>
<evidence type="ECO:0000259" key="5">
    <source>
        <dbReference type="PROSITE" id="PS50053"/>
    </source>
</evidence>
<feature type="domain" description="Ubiquitin-like" evidence="5">
    <location>
        <begin position="1"/>
        <end position="72"/>
    </location>
</feature>
<dbReference type="SMART" id="SM00213">
    <property type="entry name" value="UBQ"/>
    <property type="match status" value="1"/>
</dbReference>
<dbReference type="EMBL" id="LXWW01000240">
    <property type="protein sequence ID" value="OAO14431.1"/>
    <property type="molecule type" value="Genomic_DNA"/>
</dbReference>
<proteinExistence type="inferred from homology"/>
<dbReference type="InterPro" id="IPR000626">
    <property type="entry name" value="Ubiquitin-like_dom"/>
</dbReference>
<dbReference type="STRING" id="478820.A0A196SDP2"/>
<gene>
    <name evidence="6" type="ORF">AV274_3873</name>
</gene>
<comment type="similarity">
    <text evidence="3">Belongs to the KTI12 family.</text>
</comment>
<dbReference type="Gene3D" id="3.40.50.300">
    <property type="entry name" value="P-loop containing nucleotide triphosphate hydrolases"/>
    <property type="match status" value="1"/>
</dbReference>
<keyword evidence="1" id="KW-0547">Nucleotide-binding</keyword>
<evidence type="ECO:0000313" key="6">
    <source>
        <dbReference type="EMBL" id="OAO14431.1"/>
    </source>
</evidence>
<dbReference type="GO" id="GO:0005524">
    <property type="term" value="F:ATP binding"/>
    <property type="evidence" value="ECO:0007669"/>
    <property type="project" value="UniProtKB-KW"/>
</dbReference>
<dbReference type="CDD" id="cd17039">
    <property type="entry name" value="Ubl_ubiquitin_like"/>
    <property type="match status" value="1"/>
</dbReference>
<accession>A0A196SDP2</accession>
<feature type="coiled-coil region" evidence="4">
    <location>
        <begin position="234"/>
        <end position="335"/>
    </location>
</feature>
<dbReference type="SUPFAM" id="SSF54236">
    <property type="entry name" value="Ubiquitin-like"/>
    <property type="match status" value="1"/>
</dbReference>